<organism evidence="2 3">
    <name type="scientific">Mycobacterium xenopi</name>
    <dbReference type="NCBI Taxonomy" id="1789"/>
    <lineage>
        <taxon>Bacteria</taxon>
        <taxon>Bacillati</taxon>
        <taxon>Actinomycetota</taxon>
        <taxon>Actinomycetes</taxon>
        <taxon>Mycobacteriales</taxon>
        <taxon>Mycobacteriaceae</taxon>
        <taxon>Mycobacterium</taxon>
    </lineage>
</organism>
<dbReference type="KEGG" id="mxe:MYXE_30640"/>
<dbReference type="AlphaFoldDB" id="A0AAD1M1N9"/>
<gene>
    <name evidence="2" type="ORF">MYXE_30640</name>
</gene>
<evidence type="ECO:0000256" key="1">
    <source>
        <dbReference type="SAM" id="MobiDB-lite"/>
    </source>
</evidence>
<evidence type="ECO:0000313" key="3">
    <source>
        <dbReference type="Proteomes" id="UP000464624"/>
    </source>
</evidence>
<proteinExistence type="predicted"/>
<accession>A0AAD1M1N9</accession>
<evidence type="ECO:0000313" key="2">
    <source>
        <dbReference type="EMBL" id="BBU23274.1"/>
    </source>
</evidence>
<sequence length="63" mass="6898">MSLDWLHPEQRDHFLRMRLVEPVTESGAADGDSPRPAAPGDARRSVIVSRAYPSFAAAVCMVC</sequence>
<reference evidence="2 3" key="1">
    <citation type="submission" date="2019-12" db="EMBL/GenBank/DDBJ databases">
        <title>Complete genome sequence of Mycolicibacterium xenopi str. JCM15661T.</title>
        <authorList>
            <person name="Yoshida M."/>
            <person name="Fukano H."/>
            <person name="Asakura T."/>
            <person name="Hoshino Y."/>
        </authorList>
    </citation>
    <scope>NUCLEOTIDE SEQUENCE [LARGE SCALE GENOMIC DNA]</scope>
    <source>
        <strain evidence="2 3">JCM 15661T</strain>
    </source>
</reference>
<dbReference type="RefSeq" id="WP_085193826.1">
    <property type="nucleotide sequence ID" value="NZ_AP022314.1"/>
</dbReference>
<protein>
    <submittedName>
        <fullName evidence="2">Uncharacterized protein</fullName>
    </submittedName>
</protein>
<feature type="region of interest" description="Disordered" evidence="1">
    <location>
        <begin position="24"/>
        <end position="43"/>
    </location>
</feature>
<dbReference type="Proteomes" id="UP000464624">
    <property type="component" value="Chromosome"/>
</dbReference>
<dbReference type="EMBL" id="AP022314">
    <property type="protein sequence ID" value="BBU23274.1"/>
    <property type="molecule type" value="Genomic_DNA"/>
</dbReference>
<name>A0AAD1M1N9_MYCXE</name>